<dbReference type="SUPFAM" id="SSF52172">
    <property type="entry name" value="CheY-like"/>
    <property type="match status" value="1"/>
</dbReference>
<feature type="domain" description="PAC" evidence="12">
    <location>
        <begin position="317"/>
        <end position="369"/>
    </location>
</feature>
<keyword evidence="14" id="KW-1185">Reference proteome</keyword>
<evidence type="ECO:0000313" key="14">
    <source>
        <dbReference type="Proteomes" id="UP000030700"/>
    </source>
</evidence>
<keyword evidence="3 6" id="KW-0597">Phosphoprotein</keyword>
<dbReference type="STRING" id="1499966.U14_00247"/>
<dbReference type="InterPro" id="IPR003594">
    <property type="entry name" value="HATPase_dom"/>
</dbReference>
<dbReference type="SUPFAM" id="SSF47384">
    <property type="entry name" value="Homodimeric domain of signal transducing histidine kinase"/>
    <property type="match status" value="1"/>
</dbReference>
<evidence type="ECO:0000256" key="6">
    <source>
        <dbReference type="PROSITE-ProRule" id="PRU00169"/>
    </source>
</evidence>
<dbReference type="PANTHER" id="PTHR43047">
    <property type="entry name" value="TWO-COMPONENT HISTIDINE PROTEIN KINASE"/>
    <property type="match status" value="1"/>
</dbReference>
<dbReference type="SMART" id="SM00091">
    <property type="entry name" value="PAS"/>
    <property type="match status" value="3"/>
</dbReference>
<accession>A0A0S6VPN8</accession>
<dbReference type="Pfam" id="PF02518">
    <property type="entry name" value="HATPase_c"/>
    <property type="match status" value="1"/>
</dbReference>
<dbReference type="SMART" id="SM00387">
    <property type="entry name" value="HATPase_c"/>
    <property type="match status" value="1"/>
</dbReference>
<evidence type="ECO:0000256" key="4">
    <source>
        <dbReference type="ARBA" id="ARBA00022679"/>
    </source>
</evidence>
<dbReference type="InterPro" id="IPR003661">
    <property type="entry name" value="HisK_dim/P_dom"/>
</dbReference>
<dbReference type="CDD" id="cd00082">
    <property type="entry name" value="HisKA"/>
    <property type="match status" value="1"/>
</dbReference>
<dbReference type="PROSITE" id="PS50113">
    <property type="entry name" value="PAC"/>
    <property type="match status" value="3"/>
</dbReference>
<keyword evidence="4" id="KW-0808">Transferase</keyword>
<evidence type="ECO:0000256" key="8">
    <source>
        <dbReference type="SAM" id="Phobius"/>
    </source>
</evidence>
<dbReference type="InterPro" id="IPR013655">
    <property type="entry name" value="PAS_fold_3"/>
</dbReference>
<dbReference type="FunFam" id="3.30.565.10:FF:000010">
    <property type="entry name" value="Sensor histidine kinase RcsC"/>
    <property type="match status" value="1"/>
</dbReference>
<protein>
    <recommendedName>
        <fullName evidence="2">histidine kinase</fullName>
        <ecNumber evidence="2">2.7.13.3</ecNumber>
    </recommendedName>
</protein>
<dbReference type="PROSITE" id="PS50110">
    <property type="entry name" value="RESPONSE_REGULATORY"/>
    <property type="match status" value="1"/>
</dbReference>
<evidence type="ECO:0000256" key="1">
    <source>
        <dbReference type="ARBA" id="ARBA00000085"/>
    </source>
</evidence>
<dbReference type="Gene3D" id="3.40.50.2300">
    <property type="match status" value="1"/>
</dbReference>
<dbReference type="SUPFAM" id="SSF55785">
    <property type="entry name" value="PYP-like sensor domain (PAS domain)"/>
    <property type="match status" value="3"/>
</dbReference>
<evidence type="ECO:0000259" key="10">
    <source>
        <dbReference type="PROSITE" id="PS50110"/>
    </source>
</evidence>
<dbReference type="Gene3D" id="3.30.565.10">
    <property type="entry name" value="Histidine kinase-like ATPase, C-terminal domain"/>
    <property type="match status" value="1"/>
</dbReference>
<dbReference type="CDD" id="cd16922">
    <property type="entry name" value="HATPase_EvgS-ArcB-TorS-like"/>
    <property type="match status" value="1"/>
</dbReference>
<dbReference type="SMART" id="SM00448">
    <property type="entry name" value="REC"/>
    <property type="match status" value="1"/>
</dbReference>
<dbReference type="InterPro" id="IPR035965">
    <property type="entry name" value="PAS-like_dom_sf"/>
</dbReference>
<feature type="transmembrane region" description="Helical" evidence="8">
    <location>
        <begin position="178"/>
        <end position="201"/>
    </location>
</feature>
<name>A0A0S6VPN8_9BACT</name>
<dbReference type="PRINTS" id="PR00344">
    <property type="entry name" value="BCTRLSENSOR"/>
</dbReference>
<dbReference type="InterPro" id="IPR005467">
    <property type="entry name" value="His_kinase_dom"/>
</dbReference>
<sequence>MKSERKRIIGLIVIMAITTVFMTGVTIRILYRIAFNEQRERLVEICHFSGRLIEAMARFNRQYTAENLRAIVLQQVLDAQQHYRLQDRALEIALGYRDGEMIQYVFRLRQGDHLEYPPAIPWSSHLSQAMHLALSGKSGTNISLNAVGKVVLAAYEPVPELDLGIVAKLEIAHFRAPYIAASIAIGLLTTVFVAIGAFLFVRISEPIIRRLSERTSDLEQFNAQLQQEITERKRAEATLQESEERFRQLAENIHEVFWMTDPKTEEVLYVSPAYEQVWGRSCASLYAHPISFQASILSGDLQYSDITLVQTARGESVNVQYRIVRPDGEIRWIWSRGFPIRDEQGEVYRIAGISEDITERKQAEEALRRREHDFSTLIEHTPDMIVRFDTHLRHVYCNPAVEKQLGITLSVILGKTPSEIGGSPEQVAFIESTLRHVLENKQEMDVEQAYPTPFGLKHFLTRIVPEYDETGHTISLLAITRDITDRKLAEEALRDSEEKFRAFVQNAPARIAAVDQNGILLFINYTIPERPLEEVIGTSVYQYLPADVHEQTRQALAVVFDTGDIAKYEMKVVRPDGTSVWYANQIAPLRQGERITAALYIATDITALKDAQERLQQAKEMADSANHAKSEFLAHINHELRTPLNGILGYTQILQRDQNFPSAYLPQITMIHRSGEHLLDLINEMLDLAKIEAGRVELFKEEFHLGHTLTTLVEMVRVRAQQKDLQFLDECAADLPSMIVGDARRLRQVLLNLLGNAVKFTEQGRVTLRVVRVPFDAPDNEMTLTKLRFSVKDTGIGIPEEKRQEIFQPFRQAGNSTYQNQGTGLGLTISARLVKLMGGEIQVESLPEGGSHFWFEAVFPEIRAAQPESSQQTPRILGLPEGTHYRILIVDDHQENRKMLSAMLAPLGFTLIEAANGVEALHAYETSRPDAIFMDMAMPEMDGVEATQRIRRHEQTTIQNAAQLTPIPIIAVSADVYDQHRGLEAGCQNFLAKPVRFDALCACLQTHLHIAWCYDAEECRLSPSVSTERPLIFPPSASLQQLYEAALIGDVMEVRAQLKALEQSDSRYETFTKRLREWLALFQFQQIRACLEKAMADAANGRMNSVPHGEGEKMSEFPENM</sequence>
<evidence type="ECO:0000313" key="13">
    <source>
        <dbReference type="EMBL" id="GAK49029.1"/>
    </source>
</evidence>
<dbReference type="PANTHER" id="PTHR43047:SF72">
    <property type="entry name" value="OSMOSENSING HISTIDINE PROTEIN KINASE SLN1"/>
    <property type="match status" value="1"/>
</dbReference>
<dbReference type="Pfam" id="PF08448">
    <property type="entry name" value="PAS_4"/>
    <property type="match status" value="2"/>
</dbReference>
<feature type="transmembrane region" description="Helical" evidence="8">
    <location>
        <begin position="12"/>
        <end position="31"/>
    </location>
</feature>
<keyword evidence="5 13" id="KW-0418">Kinase</keyword>
<dbReference type="Pfam" id="PF08447">
    <property type="entry name" value="PAS_3"/>
    <property type="match status" value="1"/>
</dbReference>
<dbReference type="SMART" id="SM00388">
    <property type="entry name" value="HisKA"/>
    <property type="match status" value="1"/>
</dbReference>
<dbReference type="InterPro" id="IPR013656">
    <property type="entry name" value="PAS_4"/>
</dbReference>
<dbReference type="Gene3D" id="3.30.450.20">
    <property type="entry name" value="PAS domain"/>
    <property type="match status" value="3"/>
</dbReference>
<keyword evidence="7" id="KW-0175">Coiled coil</keyword>
<dbReference type="NCBIfam" id="TIGR00229">
    <property type="entry name" value="sensory_box"/>
    <property type="match status" value="3"/>
</dbReference>
<dbReference type="GO" id="GO:0005886">
    <property type="term" value="C:plasma membrane"/>
    <property type="evidence" value="ECO:0007669"/>
    <property type="project" value="TreeGrafter"/>
</dbReference>
<evidence type="ECO:0000256" key="7">
    <source>
        <dbReference type="SAM" id="Coils"/>
    </source>
</evidence>
<feature type="domain" description="PAS" evidence="11">
    <location>
        <begin position="370"/>
        <end position="441"/>
    </location>
</feature>
<dbReference type="SMART" id="SM00086">
    <property type="entry name" value="PAC"/>
    <property type="match status" value="3"/>
</dbReference>
<organism evidence="13">
    <name type="scientific">Candidatus Moduliflexus flocculans</name>
    <dbReference type="NCBI Taxonomy" id="1499966"/>
    <lineage>
        <taxon>Bacteria</taxon>
        <taxon>Candidatus Moduliflexota</taxon>
        <taxon>Candidatus Moduliflexia</taxon>
        <taxon>Candidatus Moduliflexales</taxon>
        <taxon>Candidatus Moduliflexaceae</taxon>
    </lineage>
</organism>
<dbReference type="EMBL" id="DF820455">
    <property type="protein sequence ID" value="GAK49029.1"/>
    <property type="molecule type" value="Genomic_DNA"/>
</dbReference>
<dbReference type="AlphaFoldDB" id="A0A0S6VPN8"/>
<evidence type="ECO:0000256" key="3">
    <source>
        <dbReference type="ARBA" id="ARBA00022553"/>
    </source>
</evidence>
<dbReference type="InterPro" id="IPR036890">
    <property type="entry name" value="HATPase_C_sf"/>
</dbReference>
<feature type="domain" description="Response regulatory" evidence="10">
    <location>
        <begin position="886"/>
        <end position="1008"/>
    </location>
</feature>
<dbReference type="GO" id="GO:0009927">
    <property type="term" value="F:histidine phosphotransfer kinase activity"/>
    <property type="evidence" value="ECO:0007669"/>
    <property type="project" value="TreeGrafter"/>
</dbReference>
<evidence type="ECO:0000256" key="2">
    <source>
        <dbReference type="ARBA" id="ARBA00012438"/>
    </source>
</evidence>
<evidence type="ECO:0000259" key="9">
    <source>
        <dbReference type="PROSITE" id="PS50109"/>
    </source>
</evidence>
<dbReference type="InterPro" id="IPR001610">
    <property type="entry name" value="PAC"/>
</dbReference>
<keyword evidence="8" id="KW-0812">Transmembrane</keyword>
<feature type="coiled-coil region" evidence="7">
    <location>
        <begin position="208"/>
        <end position="252"/>
    </location>
</feature>
<gene>
    <name evidence="13" type="ORF">U14_00247</name>
</gene>
<dbReference type="InterPro" id="IPR000014">
    <property type="entry name" value="PAS"/>
</dbReference>
<dbReference type="SUPFAM" id="SSF55874">
    <property type="entry name" value="ATPase domain of HSP90 chaperone/DNA topoisomerase II/histidine kinase"/>
    <property type="match status" value="1"/>
</dbReference>
<reference evidence="13" key="1">
    <citation type="journal article" date="2015" name="PeerJ">
        <title>First genomic representation of candidate bacterial phylum KSB3 points to enhanced environmental sensing as a trigger of wastewater bulking.</title>
        <authorList>
            <person name="Sekiguchi Y."/>
            <person name="Ohashi A."/>
            <person name="Parks D.H."/>
            <person name="Yamauchi T."/>
            <person name="Tyson G.W."/>
            <person name="Hugenholtz P."/>
        </authorList>
    </citation>
    <scope>NUCLEOTIDE SEQUENCE [LARGE SCALE GENOMIC DNA]</scope>
</reference>
<dbReference type="Proteomes" id="UP000030700">
    <property type="component" value="Unassembled WGS sequence"/>
</dbReference>
<dbReference type="Pfam" id="PF00072">
    <property type="entry name" value="Response_reg"/>
    <property type="match status" value="1"/>
</dbReference>
<keyword evidence="8" id="KW-0472">Membrane</keyword>
<dbReference type="InterPro" id="IPR011006">
    <property type="entry name" value="CheY-like_superfamily"/>
</dbReference>
<feature type="domain" description="Histidine kinase" evidence="9">
    <location>
        <begin position="635"/>
        <end position="861"/>
    </location>
</feature>
<feature type="modified residue" description="4-aspartylphosphate" evidence="6">
    <location>
        <position position="935"/>
    </location>
</feature>
<evidence type="ECO:0000259" key="11">
    <source>
        <dbReference type="PROSITE" id="PS50112"/>
    </source>
</evidence>
<evidence type="ECO:0000259" key="12">
    <source>
        <dbReference type="PROSITE" id="PS50113"/>
    </source>
</evidence>
<dbReference type="Pfam" id="PF00512">
    <property type="entry name" value="HisKA"/>
    <property type="match status" value="1"/>
</dbReference>
<comment type="catalytic activity">
    <reaction evidence="1">
        <text>ATP + protein L-histidine = ADP + protein N-phospho-L-histidine.</text>
        <dbReference type="EC" id="2.7.13.3"/>
    </reaction>
</comment>
<keyword evidence="8" id="KW-1133">Transmembrane helix</keyword>
<dbReference type="GO" id="GO:0000155">
    <property type="term" value="F:phosphorelay sensor kinase activity"/>
    <property type="evidence" value="ECO:0007669"/>
    <property type="project" value="InterPro"/>
</dbReference>
<dbReference type="PROSITE" id="PS50112">
    <property type="entry name" value="PAS"/>
    <property type="match status" value="1"/>
</dbReference>
<evidence type="ECO:0000256" key="5">
    <source>
        <dbReference type="ARBA" id="ARBA00022777"/>
    </source>
</evidence>
<feature type="coiled-coil region" evidence="7">
    <location>
        <begin position="601"/>
        <end position="628"/>
    </location>
</feature>
<dbReference type="EC" id="2.7.13.3" evidence="2"/>
<dbReference type="CDD" id="cd00130">
    <property type="entry name" value="PAS"/>
    <property type="match status" value="3"/>
</dbReference>
<feature type="domain" description="PAC" evidence="12">
    <location>
        <begin position="440"/>
        <end position="495"/>
    </location>
</feature>
<dbReference type="Gene3D" id="1.10.287.130">
    <property type="match status" value="1"/>
</dbReference>
<dbReference type="CDD" id="cd17546">
    <property type="entry name" value="REC_hyHK_CKI1_RcsC-like"/>
    <property type="match status" value="1"/>
</dbReference>
<dbReference type="HOGENOM" id="CLU_000445_114_15_0"/>
<feature type="domain" description="PAC" evidence="12">
    <location>
        <begin position="566"/>
        <end position="617"/>
    </location>
</feature>
<dbReference type="InterPro" id="IPR036097">
    <property type="entry name" value="HisK_dim/P_sf"/>
</dbReference>
<dbReference type="PROSITE" id="PS50109">
    <property type="entry name" value="HIS_KIN"/>
    <property type="match status" value="1"/>
</dbReference>
<dbReference type="InterPro" id="IPR001789">
    <property type="entry name" value="Sig_transdc_resp-reg_receiver"/>
</dbReference>
<proteinExistence type="predicted"/>
<dbReference type="InterPro" id="IPR004358">
    <property type="entry name" value="Sig_transdc_His_kin-like_C"/>
</dbReference>
<dbReference type="InterPro" id="IPR000700">
    <property type="entry name" value="PAS-assoc_C"/>
</dbReference>